<gene>
    <name evidence="2" type="ORF">IBJ83_01830</name>
</gene>
<organism evidence="2 3">
    <name type="scientific">Parvimonas parva</name>
    <dbReference type="NCBI Taxonomy" id="2769485"/>
    <lineage>
        <taxon>Bacteria</taxon>
        <taxon>Bacillati</taxon>
        <taxon>Bacillota</taxon>
        <taxon>Tissierellia</taxon>
        <taxon>Tissierellales</taxon>
        <taxon>Peptoniphilaceae</taxon>
        <taxon>Parvimonas</taxon>
    </lineage>
</organism>
<dbReference type="NCBIfam" id="NF007714">
    <property type="entry name" value="PRK10410.1-2"/>
    <property type="match status" value="1"/>
</dbReference>
<comment type="caution">
    <text evidence="2">The sequence shown here is derived from an EMBL/GenBank/DDBJ whole genome shotgun (WGS) entry which is preliminary data.</text>
</comment>
<keyword evidence="1" id="KW-0472">Membrane</keyword>
<keyword evidence="1" id="KW-1133">Transmembrane helix</keyword>
<evidence type="ECO:0000313" key="3">
    <source>
        <dbReference type="Proteomes" id="UP000823123"/>
    </source>
</evidence>
<dbReference type="InterPro" id="IPR020483">
    <property type="entry name" value="Uncharacterised_YgbA"/>
</dbReference>
<evidence type="ECO:0000256" key="1">
    <source>
        <dbReference type="SAM" id="Phobius"/>
    </source>
</evidence>
<keyword evidence="3" id="KW-1185">Reference proteome</keyword>
<reference evidence="2 3" key="1">
    <citation type="submission" date="2020-09" db="EMBL/GenBank/DDBJ databases">
        <title>Parvimonas S3374 sp. nov.</title>
        <authorList>
            <person name="Buhl M."/>
        </authorList>
    </citation>
    <scope>NUCLEOTIDE SEQUENCE [LARGE SCALE GENOMIC DNA]</scope>
    <source>
        <strain evidence="2 3">S3374</strain>
    </source>
</reference>
<dbReference type="RefSeq" id="WP_201275117.1">
    <property type="nucleotide sequence ID" value="NZ_JACVDA010000004.1"/>
</dbReference>
<sequence>MKKSVEKKRDREKKVITEMVKLYCKKNHKNGELCDECNEVLNYSIKRIDHCKFMETKTFCSNCKSPCYSPKMKEKVKKIMKFSGPRMLLYHPLLVIYHIISGLKNK</sequence>
<accession>A0ABS1C7I8</accession>
<dbReference type="Proteomes" id="UP000823123">
    <property type="component" value="Unassembled WGS sequence"/>
</dbReference>
<feature type="transmembrane region" description="Helical" evidence="1">
    <location>
        <begin position="87"/>
        <end position="103"/>
    </location>
</feature>
<dbReference type="Pfam" id="PF11756">
    <property type="entry name" value="YgbA_NO"/>
    <property type="match status" value="1"/>
</dbReference>
<keyword evidence="1" id="KW-0812">Transmembrane</keyword>
<evidence type="ECO:0000313" key="2">
    <source>
        <dbReference type="EMBL" id="MBK1468056.1"/>
    </source>
</evidence>
<proteinExistence type="predicted"/>
<protein>
    <submittedName>
        <fullName evidence="2">Nitrous oxide-stimulated promoter family protein</fullName>
    </submittedName>
</protein>
<dbReference type="EMBL" id="JACVDA010000004">
    <property type="protein sequence ID" value="MBK1468056.1"/>
    <property type="molecule type" value="Genomic_DNA"/>
</dbReference>
<name>A0ABS1C7I8_9FIRM</name>